<gene>
    <name evidence="1" type="ORF">B7463_g10891</name>
</gene>
<name>A0A3E2GWF3_SCYLI</name>
<feature type="non-terminal residue" evidence="1">
    <location>
        <position position="205"/>
    </location>
</feature>
<evidence type="ECO:0000313" key="2">
    <source>
        <dbReference type="Proteomes" id="UP000258309"/>
    </source>
</evidence>
<dbReference type="Proteomes" id="UP000258309">
    <property type="component" value="Unassembled WGS sequence"/>
</dbReference>
<reference evidence="1 2" key="1">
    <citation type="submission" date="2018-05" db="EMBL/GenBank/DDBJ databases">
        <title>Draft genome sequence of Scytalidium lignicola DSM 105466, a ubiquitous saprotrophic fungus.</title>
        <authorList>
            <person name="Buettner E."/>
            <person name="Gebauer A.M."/>
            <person name="Hofrichter M."/>
            <person name="Liers C."/>
            <person name="Kellner H."/>
        </authorList>
    </citation>
    <scope>NUCLEOTIDE SEQUENCE [LARGE SCALE GENOMIC DNA]</scope>
    <source>
        <strain evidence="1 2">DSM 105466</strain>
    </source>
</reference>
<organism evidence="1 2">
    <name type="scientific">Scytalidium lignicola</name>
    <name type="common">Hyphomycete</name>
    <dbReference type="NCBI Taxonomy" id="5539"/>
    <lineage>
        <taxon>Eukaryota</taxon>
        <taxon>Fungi</taxon>
        <taxon>Dikarya</taxon>
        <taxon>Ascomycota</taxon>
        <taxon>Pezizomycotina</taxon>
        <taxon>Leotiomycetes</taxon>
        <taxon>Leotiomycetes incertae sedis</taxon>
        <taxon>Scytalidium</taxon>
    </lineage>
</organism>
<proteinExistence type="predicted"/>
<accession>A0A3E2GWF3</accession>
<feature type="non-terminal residue" evidence="1">
    <location>
        <position position="1"/>
    </location>
</feature>
<dbReference type="EMBL" id="NCSJ02000332">
    <property type="protein sequence ID" value="RFU25451.1"/>
    <property type="molecule type" value="Genomic_DNA"/>
</dbReference>
<evidence type="ECO:0000313" key="1">
    <source>
        <dbReference type="EMBL" id="RFU25451.1"/>
    </source>
</evidence>
<dbReference type="AlphaFoldDB" id="A0A3E2GWF3"/>
<dbReference type="OrthoDB" id="4850726at2759"/>
<protein>
    <submittedName>
        <fullName evidence="1">Uncharacterized protein</fullName>
    </submittedName>
</protein>
<keyword evidence="2" id="KW-1185">Reference proteome</keyword>
<comment type="caution">
    <text evidence="1">The sequence shown here is derived from an EMBL/GenBank/DDBJ whole genome shotgun (WGS) entry which is preliminary data.</text>
</comment>
<sequence>MASDSKELVPLPNYKQSVGTVFEEMTRAVMEKKRFPNILFFRSSERAPEERPPSWIPDWLEMAYGIFEISCPRQAVLLHIKPPIVIEGQQLKMRDRILAVIDGLSTQITDSVEQVEAIANSISMEDVDFGAGLVASGTRYARKHAALEDWLISNSKFEIDGMSLGRWFNYAETALEEASYRVGKALGCGMRLMTTTAGQVGMAHS</sequence>